<comment type="caution">
    <text evidence="2">The sequence shown here is derived from an EMBL/GenBank/DDBJ whole genome shotgun (WGS) entry which is preliminary data.</text>
</comment>
<name>A0A815U8U3_9BILA</name>
<accession>A0A815U8U3</accession>
<keyword evidence="5" id="KW-1185">Reference proteome</keyword>
<dbReference type="AlphaFoldDB" id="A0A815U8U3"/>
<evidence type="ECO:0000313" key="2">
    <source>
        <dbReference type="EMBL" id="CAF1515466.1"/>
    </source>
</evidence>
<dbReference type="Proteomes" id="UP000677228">
    <property type="component" value="Unassembled WGS sequence"/>
</dbReference>
<sequence length="61" mass="7233">EQNKLFMSKVFVFDLPDLILTTFITTLNMEDETLYRQSLRVLMEKLPKHGELLTKFGEQLK</sequence>
<proteinExistence type="predicted"/>
<gene>
    <name evidence="2" type="ORF">GPM918_LOCUS37307</name>
    <name evidence="1" type="ORF">OVA965_LOCUS30179</name>
    <name evidence="4" type="ORF">SRO942_LOCUS38067</name>
    <name evidence="3" type="ORF">TMI583_LOCUS30975</name>
</gene>
<evidence type="ECO:0000313" key="5">
    <source>
        <dbReference type="Proteomes" id="UP000663829"/>
    </source>
</evidence>
<dbReference type="Proteomes" id="UP000681722">
    <property type="component" value="Unassembled WGS sequence"/>
</dbReference>
<evidence type="ECO:0000313" key="3">
    <source>
        <dbReference type="EMBL" id="CAF4148674.1"/>
    </source>
</evidence>
<dbReference type="EMBL" id="CAJNOQ010023436">
    <property type="protein sequence ID" value="CAF1515466.1"/>
    <property type="molecule type" value="Genomic_DNA"/>
</dbReference>
<dbReference type="Proteomes" id="UP000663829">
    <property type="component" value="Unassembled WGS sequence"/>
</dbReference>
<reference evidence="2" key="1">
    <citation type="submission" date="2021-02" db="EMBL/GenBank/DDBJ databases">
        <authorList>
            <person name="Nowell W R."/>
        </authorList>
    </citation>
    <scope>NUCLEOTIDE SEQUENCE</scope>
</reference>
<organism evidence="2 5">
    <name type="scientific">Didymodactylos carnosus</name>
    <dbReference type="NCBI Taxonomy" id="1234261"/>
    <lineage>
        <taxon>Eukaryota</taxon>
        <taxon>Metazoa</taxon>
        <taxon>Spiralia</taxon>
        <taxon>Gnathifera</taxon>
        <taxon>Rotifera</taxon>
        <taxon>Eurotatoria</taxon>
        <taxon>Bdelloidea</taxon>
        <taxon>Philodinida</taxon>
        <taxon>Philodinidae</taxon>
        <taxon>Didymodactylos</taxon>
    </lineage>
</organism>
<feature type="non-terminal residue" evidence="2">
    <location>
        <position position="1"/>
    </location>
</feature>
<dbReference type="EMBL" id="CAJOBC010088977">
    <property type="protein sequence ID" value="CAF4375416.1"/>
    <property type="molecule type" value="Genomic_DNA"/>
</dbReference>
<protein>
    <submittedName>
        <fullName evidence="2">Uncharacterized protein</fullName>
    </submittedName>
</protein>
<evidence type="ECO:0000313" key="1">
    <source>
        <dbReference type="EMBL" id="CAF1337395.1"/>
    </source>
</evidence>
<dbReference type="EMBL" id="CAJOBA010043393">
    <property type="protein sequence ID" value="CAF4148674.1"/>
    <property type="molecule type" value="Genomic_DNA"/>
</dbReference>
<evidence type="ECO:0000313" key="4">
    <source>
        <dbReference type="EMBL" id="CAF4375416.1"/>
    </source>
</evidence>
<dbReference type="Proteomes" id="UP000682733">
    <property type="component" value="Unassembled WGS sequence"/>
</dbReference>
<dbReference type="EMBL" id="CAJNOK010021769">
    <property type="protein sequence ID" value="CAF1337395.1"/>
    <property type="molecule type" value="Genomic_DNA"/>
</dbReference>